<dbReference type="InterPro" id="IPR032710">
    <property type="entry name" value="NTF2-like_dom_sf"/>
</dbReference>
<dbReference type="RefSeq" id="WP_245772707.1">
    <property type="nucleotide sequence ID" value="NZ_BJXR01000079.1"/>
</dbReference>
<reference evidence="11 12" key="1">
    <citation type="submission" date="2016-10" db="EMBL/GenBank/DDBJ databases">
        <authorList>
            <person name="Varghese N."/>
            <person name="Submissions S."/>
        </authorList>
    </citation>
    <scope>NUCLEOTIDE SEQUENCE [LARGE SCALE GENOMIC DNA]</scope>
    <source>
        <strain evidence="11 12">DSM 16525</strain>
    </source>
</reference>
<dbReference type="Gene3D" id="1.10.1740.10">
    <property type="match status" value="1"/>
</dbReference>
<evidence type="ECO:0000256" key="1">
    <source>
        <dbReference type="ARBA" id="ARBA00010641"/>
    </source>
</evidence>
<proteinExistence type="inferred from homology"/>
<dbReference type="InterPro" id="IPR007627">
    <property type="entry name" value="RNA_pol_sigma70_r2"/>
</dbReference>
<dbReference type="Pfam" id="PF04542">
    <property type="entry name" value="Sigma70_r2"/>
    <property type="match status" value="1"/>
</dbReference>
<reference evidence="10 13" key="2">
    <citation type="submission" date="2019-07" db="EMBL/GenBank/DDBJ databases">
        <title>Whole genome shotgun sequence of Myxococcus fulvus NBRC 100333.</title>
        <authorList>
            <person name="Hosoyama A."/>
            <person name="Uohara A."/>
            <person name="Ohji S."/>
            <person name="Ichikawa N."/>
        </authorList>
    </citation>
    <scope>NUCLEOTIDE SEQUENCE [LARGE SCALE GENOMIC DNA]</scope>
    <source>
        <strain evidence="10 13">NBRC 100333</strain>
    </source>
</reference>
<dbReference type="AlphaFoldDB" id="A0A511TGT8"/>
<dbReference type="InterPro" id="IPR036388">
    <property type="entry name" value="WH-like_DNA-bd_sf"/>
</dbReference>
<evidence type="ECO:0000256" key="5">
    <source>
        <dbReference type="ARBA" id="ARBA00023125"/>
    </source>
</evidence>
<dbReference type="SUPFAM" id="SSF88946">
    <property type="entry name" value="Sigma2 domain of RNA polymerase sigma factors"/>
    <property type="match status" value="1"/>
</dbReference>
<dbReference type="EMBL" id="FOIB01000020">
    <property type="protein sequence ID" value="SEU42708.1"/>
    <property type="molecule type" value="Genomic_DNA"/>
</dbReference>
<keyword evidence="6 7" id="KW-0804">Transcription</keyword>
<evidence type="ECO:0000313" key="13">
    <source>
        <dbReference type="Proteomes" id="UP000321514"/>
    </source>
</evidence>
<dbReference type="InterPro" id="IPR039425">
    <property type="entry name" value="RNA_pol_sigma-70-like"/>
</dbReference>
<evidence type="ECO:0000259" key="9">
    <source>
        <dbReference type="Pfam" id="PF08281"/>
    </source>
</evidence>
<keyword evidence="12" id="KW-1185">Reference proteome</keyword>
<dbReference type="InterPro" id="IPR014284">
    <property type="entry name" value="RNA_pol_sigma-70_dom"/>
</dbReference>
<evidence type="ECO:0000313" key="12">
    <source>
        <dbReference type="Proteomes" id="UP000183760"/>
    </source>
</evidence>
<comment type="caution">
    <text evidence="10">The sequence shown here is derived from an EMBL/GenBank/DDBJ whole genome shotgun (WGS) entry which is preliminary data.</text>
</comment>
<accession>A0A511TGT8</accession>
<organism evidence="10 13">
    <name type="scientific">Myxococcus fulvus</name>
    <dbReference type="NCBI Taxonomy" id="33"/>
    <lineage>
        <taxon>Bacteria</taxon>
        <taxon>Pseudomonadati</taxon>
        <taxon>Myxococcota</taxon>
        <taxon>Myxococcia</taxon>
        <taxon>Myxococcales</taxon>
        <taxon>Cystobacterineae</taxon>
        <taxon>Myxococcaceae</taxon>
        <taxon>Myxococcus</taxon>
    </lineage>
</organism>
<sequence>MSKSPPEINALSGEVMSSWHRFLDVFEPMRPELYRYCRHLTRSPWDAEDLVQDTLARAFVTLGTVFMTLPNPRAWIFRVASNLWVDRMRRMRLELTFEAPADPVSAPDPRAPREAAGSLLVRLSPQERAAVVLKDVFDFSLQEIADALSTTVGAVKSALHRGRGLLAAPEDPVTRTPVPAALDAFCAAFNARDLERLTDLLLDSASVEIVGVVTEYGQDAPKNPDTGSFAGTLAPITFDERGGVPPQLLEGYLATSPRCEVRAYRGSPILLFWYDHEEGSRVRTVMTVETDGEHIVRVRNYFFTPDVIAELCAELGVPYRVNGYRYWVDGR</sequence>
<dbReference type="PROSITE" id="PS01063">
    <property type="entry name" value="SIGMA70_ECF"/>
    <property type="match status" value="1"/>
</dbReference>
<keyword evidence="4 7" id="KW-0731">Sigma factor</keyword>
<dbReference type="SUPFAM" id="SSF54427">
    <property type="entry name" value="NTF2-like"/>
    <property type="match status" value="1"/>
</dbReference>
<dbReference type="Proteomes" id="UP000183760">
    <property type="component" value="Unassembled WGS sequence"/>
</dbReference>
<dbReference type="GO" id="GO:0003677">
    <property type="term" value="F:DNA binding"/>
    <property type="evidence" value="ECO:0007669"/>
    <property type="project" value="UniProtKB-KW"/>
</dbReference>
<dbReference type="PANTHER" id="PTHR43133:SF8">
    <property type="entry name" value="RNA POLYMERASE SIGMA FACTOR HI_1459-RELATED"/>
    <property type="match status" value="1"/>
</dbReference>
<comment type="subunit">
    <text evidence="2">Interacts transiently with the RNA polymerase catalytic core formed by RpoA, RpoB, RpoC and RpoZ (2 alpha, 1 beta, 1 beta' and 1 omega subunit) to form the RNA polymerase holoenzyme that can initiate transcription.</text>
</comment>
<dbReference type="InterPro" id="IPR013249">
    <property type="entry name" value="RNA_pol_sigma70_r4_t2"/>
</dbReference>
<evidence type="ECO:0000313" key="10">
    <source>
        <dbReference type="EMBL" id="GEN13380.1"/>
    </source>
</evidence>
<dbReference type="STRING" id="1334629.MFUL124B02_11705"/>
<evidence type="ECO:0000256" key="2">
    <source>
        <dbReference type="ARBA" id="ARBA00011344"/>
    </source>
</evidence>
<dbReference type="InterPro" id="IPR013325">
    <property type="entry name" value="RNA_pol_sigma_r2"/>
</dbReference>
<evidence type="ECO:0000256" key="7">
    <source>
        <dbReference type="RuleBase" id="RU000716"/>
    </source>
</evidence>
<dbReference type="SUPFAM" id="SSF88659">
    <property type="entry name" value="Sigma3 and sigma4 domains of RNA polymerase sigma factors"/>
    <property type="match status" value="1"/>
</dbReference>
<dbReference type="InterPro" id="IPR013324">
    <property type="entry name" value="RNA_pol_sigma_r3/r4-like"/>
</dbReference>
<keyword evidence="3 7" id="KW-0805">Transcription regulation</keyword>
<evidence type="ECO:0000259" key="8">
    <source>
        <dbReference type="Pfam" id="PF04542"/>
    </source>
</evidence>
<gene>
    <name evidence="10" type="ORF">MFU01_84170</name>
    <name evidence="11" type="ORF">SAMN05443572_12034</name>
</gene>
<evidence type="ECO:0000313" key="11">
    <source>
        <dbReference type="EMBL" id="SEU42708.1"/>
    </source>
</evidence>
<evidence type="ECO:0000256" key="4">
    <source>
        <dbReference type="ARBA" id="ARBA00023082"/>
    </source>
</evidence>
<dbReference type="InterPro" id="IPR000838">
    <property type="entry name" value="RNA_pol_sigma70_ECF_CS"/>
</dbReference>
<dbReference type="PANTHER" id="PTHR43133">
    <property type="entry name" value="RNA POLYMERASE ECF-TYPE SIGMA FACTO"/>
    <property type="match status" value="1"/>
</dbReference>
<evidence type="ECO:0000256" key="6">
    <source>
        <dbReference type="ARBA" id="ARBA00023163"/>
    </source>
</evidence>
<dbReference type="EMBL" id="BJXR01000079">
    <property type="protein sequence ID" value="GEN13380.1"/>
    <property type="molecule type" value="Genomic_DNA"/>
</dbReference>
<feature type="domain" description="RNA polymerase sigma factor 70 region 4 type 2" evidence="9">
    <location>
        <begin position="116"/>
        <end position="163"/>
    </location>
</feature>
<dbReference type="GO" id="GO:0006352">
    <property type="term" value="P:DNA-templated transcription initiation"/>
    <property type="evidence" value="ECO:0007669"/>
    <property type="project" value="InterPro"/>
</dbReference>
<dbReference type="Proteomes" id="UP000321514">
    <property type="component" value="Unassembled WGS sequence"/>
</dbReference>
<dbReference type="CDD" id="cd06171">
    <property type="entry name" value="Sigma70_r4"/>
    <property type="match status" value="1"/>
</dbReference>
<feature type="domain" description="RNA polymerase sigma-70 region 2" evidence="8">
    <location>
        <begin position="26"/>
        <end position="90"/>
    </location>
</feature>
<dbReference type="Pfam" id="PF08281">
    <property type="entry name" value="Sigma70_r4_2"/>
    <property type="match status" value="1"/>
</dbReference>
<dbReference type="GO" id="GO:0016987">
    <property type="term" value="F:sigma factor activity"/>
    <property type="evidence" value="ECO:0007669"/>
    <property type="project" value="UniProtKB-KW"/>
</dbReference>
<protein>
    <recommendedName>
        <fullName evidence="7">RNA polymerase sigma factor</fullName>
    </recommendedName>
</protein>
<comment type="similarity">
    <text evidence="1 7">Belongs to the sigma-70 factor family. ECF subfamily.</text>
</comment>
<dbReference type="Gene3D" id="1.10.10.10">
    <property type="entry name" value="Winged helix-like DNA-binding domain superfamily/Winged helix DNA-binding domain"/>
    <property type="match status" value="1"/>
</dbReference>
<name>A0A511TGT8_MYXFU</name>
<keyword evidence="5 7" id="KW-0238">DNA-binding</keyword>
<dbReference type="NCBIfam" id="TIGR02937">
    <property type="entry name" value="sigma70-ECF"/>
    <property type="match status" value="1"/>
</dbReference>
<evidence type="ECO:0000256" key="3">
    <source>
        <dbReference type="ARBA" id="ARBA00023015"/>
    </source>
</evidence>